<gene>
    <name evidence="3" type="ORF">CTZ28_04235</name>
</gene>
<keyword evidence="2" id="KW-0472">Membrane</keyword>
<comment type="caution">
    <text evidence="3">The sequence shown here is derived from an EMBL/GenBank/DDBJ whole genome shotgun (WGS) entry which is preliminary data.</text>
</comment>
<sequence length="90" mass="9326">MEIMHSSRTDVTGSTGSAGATEEAEQPRRGRFGRGPWTVLGVVAAVLLGPAAATASALDQANKAPLHPAVRAEQTQAYLPTDTSRRRGAA</sequence>
<keyword evidence="4" id="KW-1185">Reference proteome</keyword>
<reference evidence="3 4" key="1">
    <citation type="submission" date="2017-11" db="EMBL/GenBank/DDBJ databases">
        <title>Draft genome of actinobacteria isolated from guarana (Paullinia cupana (Mart.) Ducke.</title>
        <authorList>
            <person name="Siqueira K.A."/>
            <person name="Liotti R.G."/>
            <person name="Mendes T.A.O."/>
            <person name="Soares M.A."/>
        </authorList>
    </citation>
    <scope>NUCLEOTIDE SEQUENCE [LARGE SCALE GENOMIC DNA]</scope>
    <source>
        <strain evidence="3 4">193</strain>
    </source>
</reference>
<feature type="compositionally biased region" description="Polar residues" evidence="1">
    <location>
        <begin position="73"/>
        <end position="82"/>
    </location>
</feature>
<name>A0A3M0IGB5_9ACTN</name>
<evidence type="ECO:0000256" key="1">
    <source>
        <dbReference type="SAM" id="MobiDB-lite"/>
    </source>
</evidence>
<organism evidence="3 4">
    <name type="scientific">Streptomyces shenzhenensis</name>
    <dbReference type="NCBI Taxonomy" id="943815"/>
    <lineage>
        <taxon>Bacteria</taxon>
        <taxon>Bacillati</taxon>
        <taxon>Actinomycetota</taxon>
        <taxon>Actinomycetes</taxon>
        <taxon>Kitasatosporales</taxon>
        <taxon>Streptomycetaceae</taxon>
        <taxon>Streptomyces</taxon>
    </lineage>
</organism>
<feature type="region of interest" description="Disordered" evidence="1">
    <location>
        <begin position="1"/>
        <end position="35"/>
    </location>
</feature>
<keyword evidence="2" id="KW-0812">Transmembrane</keyword>
<dbReference type="Proteomes" id="UP000270471">
    <property type="component" value="Unassembled WGS sequence"/>
</dbReference>
<proteinExistence type="predicted"/>
<dbReference type="EMBL" id="PENI01000002">
    <property type="protein sequence ID" value="RMB87140.1"/>
    <property type="molecule type" value="Genomic_DNA"/>
</dbReference>
<feature type="compositionally biased region" description="Polar residues" evidence="1">
    <location>
        <begin position="9"/>
        <end position="18"/>
    </location>
</feature>
<evidence type="ECO:0000313" key="3">
    <source>
        <dbReference type="EMBL" id="RMB87140.1"/>
    </source>
</evidence>
<feature type="region of interest" description="Disordered" evidence="1">
    <location>
        <begin position="60"/>
        <end position="90"/>
    </location>
</feature>
<keyword evidence="2" id="KW-1133">Transmembrane helix</keyword>
<evidence type="ECO:0000313" key="4">
    <source>
        <dbReference type="Proteomes" id="UP000270471"/>
    </source>
</evidence>
<protein>
    <submittedName>
        <fullName evidence="3">Uncharacterized protein</fullName>
    </submittedName>
</protein>
<evidence type="ECO:0000256" key="2">
    <source>
        <dbReference type="SAM" id="Phobius"/>
    </source>
</evidence>
<dbReference type="AlphaFoldDB" id="A0A3M0IGB5"/>
<feature type="transmembrane region" description="Helical" evidence="2">
    <location>
        <begin position="37"/>
        <end position="58"/>
    </location>
</feature>
<accession>A0A3M0IGB5</accession>